<dbReference type="Gene3D" id="3.40.1350.10">
    <property type="match status" value="1"/>
</dbReference>
<protein>
    <submittedName>
        <fullName evidence="1">Unannotated protein</fullName>
    </submittedName>
</protein>
<reference evidence="1" key="1">
    <citation type="submission" date="2020-05" db="EMBL/GenBank/DDBJ databases">
        <authorList>
            <person name="Chiriac C."/>
            <person name="Salcher M."/>
            <person name="Ghai R."/>
            <person name="Kavagutti S V."/>
        </authorList>
    </citation>
    <scope>NUCLEOTIDE SEQUENCE</scope>
</reference>
<dbReference type="EMBL" id="CAFBLU010000042">
    <property type="protein sequence ID" value="CAB4881987.1"/>
    <property type="molecule type" value="Genomic_DNA"/>
</dbReference>
<dbReference type="InterPro" id="IPR011335">
    <property type="entry name" value="Restrct_endonuc-II-like"/>
</dbReference>
<evidence type="ECO:0000313" key="1">
    <source>
        <dbReference type="EMBL" id="CAB4881987.1"/>
    </source>
</evidence>
<accession>A0A6J7EF98</accession>
<proteinExistence type="inferred from homology"/>
<dbReference type="InterPro" id="IPR011856">
    <property type="entry name" value="tRNA_endonuc-like_dom_sf"/>
</dbReference>
<dbReference type="SUPFAM" id="SSF52980">
    <property type="entry name" value="Restriction endonuclease-like"/>
    <property type="match status" value="1"/>
</dbReference>
<dbReference type="PANTHER" id="PTHR34039">
    <property type="entry name" value="UPF0102 PROTEIN YRAN"/>
    <property type="match status" value="1"/>
</dbReference>
<name>A0A6J7EF98_9ZZZZ</name>
<organism evidence="1">
    <name type="scientific">freshwater metagenome</name>
    <dbReference type="NCBI Taxonomy" id="449393"/>
    <lineage>
        <taxon>unclassified sequences</taxon>
        <taxon>metagenomes</taxon>
        <taxon>ecological metagenomes</taxon>
    </lineage>
</organism>
<dbReference type="PANTHER" id="PTHR34039:SF1">
    <property type="entry name" value="UPF0102 PROTEIN YRAN"/>
    <property type="match status" value="1"/>
</dbReference>
<dbReference type="AlphaFoldDB" id="A0A6J7EF98"/>
<sequence>MHRRAKLGQAGEDFALKHYETAGYSLVAQNARTRLGELDLIVTRPGVLVFVEVRTRRAGSSNPLESIDRRKALQVRRTAGQWLAANTTPSGISELRIDAVGITVDSSGHLASLECLEGAL</sequence>
<dbReference type="Pfam" id="PF02021">
    <property type="entry name" value="UPF0102"/>
    <property type="match status" value="1"/>
</dbReference>
<gene>
    <name evidence="1" type="ORF">UFOPK3444_01524</name>
</gene>
<dbReference type="InterPro" id="IPR003509">
    <property type="entry name" value="UPF0102_YraN-like"/>
</dbReference>
<dbReference type="GO" id="GO:0003676">
    <property type="term" value="F:nucleic acid binding"/>
    <property type="evidence" value="ECO:0007669"/>
    <property type="project" value="InterPro"/>
</dbReference>
<dbReference type="HAMAP" id="MF_00048">
    <property type="entry name" value="UPF0102"/>
    <property type="match status" value="1"/>
</dbReference>